<dbReference type="AlphaFoldDB" id="A0AAD7XV13"/>
<dbReference type="InterPro" id="IPR000198">
    <property type="entry name" value="RhoGAP_dom"/>
</dbReference>
<feature type="domain" description="Rho-GAP" evidence="5">
    <location>
        <begin position="719"/>
        <end position="908"/>
    </location>
</feature>
<dbReference type="GO" id="GO:0005096">
    <property type="term" value="F:GTPase activator activity"/>
    <property type="evidence" value="ECO:0007669"/>
    <property type="project" value="UniProtKB-KW"/>
</dbReference>
<evidence type="ECO:0000313" key="7">
    <source>
        <dbReference type="Proteomes" id="UP001234581"/>
    </source>
</evidence>
<dbReference type="SMART" id="SM00233">
    <property type="entry name" value="PH"/>
    <property type="match status" value="1"/>
</dbReference>
<feature type="region of interest" description="Disordered" evidence="2">
    <location>
        <begin position="926"/>
        <end position="945"/>
    </location>
</feature>
<feature type="compositionally biased region" description="Polar residues" evidence="2">
    <location>
        <begin position="140"/>
        <end position="149"/>
    </location>
</feature>
<feature type="compositionally biased region" description="Low complexity" evidence="2">
    <location>
        <begin position="627"/>
        <end position="641"/>
    </location>
</feature>
<dbReference type="Gene3D" id="2.30.29.30">
    <property type="entry name" value="Pleckstrin-homology domain (PH domain)/Phosphotyrosine-binding domain (PTB)"/>
    <property type="match status" value="1"/>
</dbReference>
<dbReference type="PROSITE" id="PS50238">
    <property type="entry name" value="RHOGAP"/>
    <property type="match status" value="1"/>
</dbReference>
<name>A0AAD7XV13_9FUNG</name>
<dbReference type="PANTHER" id="PTHR23176">
    <property type="entry name" value="RHO/RAC/CDC GTPASE-ACTIVATING PROTEIN"/>
    <property type="match status" value="1"/>
</dbReference>
<feature type="compositionally biased region" description="Polar residues" evidence="2">
    <location>
        <begin position="162"/>
        <end position="203"/>
    </location>
</feature>
<feature type="domain" description="PX" evidence="4">
    <location>
        <begin position="338"/>
        <end position="453"/>
    </location>
</feature>
<dbReference type="Pfam" id="PF00620">
    <property type="entry name" value="RhoGAP"/>
    <property type="match status" value="1"/>
</dbReference>
<dbReference type="GO" id="GO:0035091">
    <property type="term" value="F:phosphatidylinositol binding"/>
    <property type="evidence" value="ECO:0007669"/>
    <property type="project" value="InterPro"/>
</dbReference>
<dbReference type="InterPro" id="IPR008936">
    <property type="entry name" value="Rho_GTPase_activation_prot"/>
</dbReference>
<evidence type="ECO:0000259" key="4">
    <source>
        <dbReference type="PROSITE" id="PS50195"/>
    </source>
</evidence>
<dbReference type="InterPro" id="IPR011993">
    <property type="entry name" value="PH-like_dom_sf"/>
</dbReference>
<evidence type="ECO:0000259" key="3">
    <source>
        <dbReference type="PROSITE" id="PS50003"/>
    </source>
</evidence>
<feature type="compositionally biased region" description="Polar residues" evidence="2">
    <location>
        <begin position="702"/>
        <end position="714"/>
    </location>
</feature>
<proteinExistence type="predicted"/>
<dbReference type="GO" id="GO:0007165">
    <property type="term" value="P:signal transduction"/>
    <property type="evidence" value="ECO:0007669"/>
    <property type="project" value="InterPro"/>
</dbReference>
<feature type="compositionally biased region" description="Polar residues" evidence="2">
    <location>
        <begin position="1004"/>
        <end position="1017"/>
    </location>
</feature>
<feature type="compositionally biased region" description="Polar residues" evidence="2">
    <location>
        <begin position="1025"/>
        <end position="1035"/>
    </location>
</feature>
<dbReference type="Gene3D" id="3.30.1520.10">
    <property type="entry name" value="Phox-like domain"/>
    <property type="match status" value="1"/>
</dbReference>
<accession>A0AAD7XV13</accession>
<evidence type="ECO:0000256" key="2">
    <source>
        <dbReference type="SAM" id="MobiDB-lite"/>
    </source>
</evidence>
<feature type="compositionally biased region" description="Basic residues" evidence="2">
    <location>
        <begin position="658"/>
        <end position="668"/>
    </location>
</feature>
<feature type="region of interest" description="Disordered" evidence="2">
    <location>
        <begin position="990"/>
        <end position="1041"/>
    </location>
</feature>
<dbReference type="InterPro" id="IPR001683">
    <property type="entry name" value="PX_dom"/>
</dbReference>
<dbReference type="GO" id="GO:0005737">
    <property type="term" value="C:cytoplasm"/>
    <property type="evidence" value="ECO:0007669"/>
    <property type="project" value="TreeGrafter"/>
</dbReference>
<feature type="domain" description="PH" evidence="3">
    <location>
        <begin position="462"/>
        <end position="568"/>
    </location>
</feature>
<feature type="region of interest" description="Disordered" evidence="2">
    <location>
        <begin position="568"/>
        <end position="608"/>
    </location>
</feature>
<dbReference type="PROSITE" id="PS50195">
    <property type="entry name" value="PX"/>
    <property type="match status" value="1"/>
</dbReference>
<evidence type="ECO:0000313" key="6">
    <source>
        <dbReference type="EMBL" id="KAJ8653903.1"/>
    </source>
</evidence>
<sequence length="1041" mass="115165">MASKVAPSNEDGNDLDASCHTLRTCTRLRQGSQDEELRKVIEKQRIVIRDLRKALAKVTADRDNLLAKFDISSSNNAATGDRPPAATPVQHEMLMMMSDEDDALSTSPSSSSCCSTASSSNPTTTGPIPPPRSPFRQHNVYINNNQHHPTSPISSGSNNSSAKEQLTEDPSSTPHRVDSLSLTCASGRRNPNTRSSSLPVASFKRSISPTTAATMMVNNSPVSAILDKDKQLFARYQESMQRTTVTNGDHVECSTKTSISAGDISTHDDDLSPSSQHQQQWLWPSPPPIPPSERKMSTTSTYHRRHVRRASSQPAIVTSTSSSLRNPAEKKIDRLLDGVSVKVLGSNITTNDKGKGVVSFTISVGQNADKELWCIEKRYSHFLTLDTKLKSQCKSKTFKTTKLPDKALFATHAPSKADQRKHAIEKYLQRVIEVPWPDLSVLHDFLNSDKTYRKEESHQTRPGYKAGYLTRRGKSFVGWKTRYFVYENGVLRYYDNPEGALLGTILIPDAQIRPSNSQSSSHEPHHAFLIVEPKKAASPGSGVYRHLLCAESDKERDEWVDVLTQAKKDAQDAQHHPLQYHPPRANSADSAAHHEYHHHDDERPPLRQRSSMDQVYMPASKKYSITSSVGSNRRGSIGSSRPCSPSADDQEGGALDGKKKKGNRRTFWSKKMATGIPSTNSIRGLLSRNSTDTSADTTISTPQSTSNGKNNPSNKVFGVPLEEAVRASRISDTCHLPAIVIRCIEYLEANNATREEGIYRLSGSAVKIRSLREEFDQGTDVNLLESNEHHDIHAVAGVFKMWLRELPGNVLTEELLPEFLPVIDLVDRQERVQELGRLVSMLPLANYALLRSLCTHLIGVVTSSETNKMNARNVGIIFSPTLQIPTGIFNLFLSEFQYIFMTDNNDITISADSNKIQLDSITDSSLSTSSTINTDPLHPTQPLPRVQHTILDEQGRSNRNSVHYMNGTPFSIVGLEKGNAHVADDDEVDDLDFHNDTLDDDNEPTSSNGSLHMSESFHSNDSKPDMTTTSFTASGQLLAMK</sequence>
<dbReference type="EMBL" id="JARTCD010000070">
    <property type="protein sequence ID" value="KAJ8653903.1"/>
    <property type="molecule type" value="Genomic_DNA"/>
</dbReference>
<evidence type="ECO:0008006" key="8">
    <source>
        <dbReference type="Google" id="ProtNLM"/>
    </source>
</evidence>
<dbReference type="SUPFAM" id="SSF50729">
    <property type="entry name" value="PH domain-like"/>
    <property type="match status" value="1"/>
</dbReference>
<dbReference type="PROSITE" id="PS50003">
    <property type="entry name" value="PH_DOMAIN"/>
    <property type="match status" value="1"/>
</dbReference>
<keyword evidence="1" id="KW-0343">GTPase activation</keyword>
<feature type="region of interest" description="Disordered" evidence="2">
    <location>
        <begin position="260"/>
        <end position="325"/>
    </location>
</feature>
<evidence type="ECO:0000256" key="1">
    <source>
        <dbReference type="ARBA" id="ARBA00022468"/>
    </source>
</evidence>
<keyword evidence="7" id="KW-1185">Reference proteome</keyword>
<dbReference type="InterPro" id="IPR036871">
    <property type="entry name" value="PX_dom_sf"/>
</dbReference>
<feature type="compositionally biased region" description="Low complexity" evidence="2">
    <location>
        <begin position="105"/>
        <end position="125"/>
    </location>
</feature>
<dbReference type="SUPFAM" id="SSF64268">
    <property type="entry name" value="PX domain"/>
    <property type="match status" value="1"/>
</dbReference>
<feature type="region of interest" description="Disordered" evidence="2">
    <location>
        <begin position="100"/>
        <end position="203"/>
    </location>
</feature>
<dbReference type="InterPro" id="IPR050729">
    <property type="entry name" value="Rho-GAP"/>
</dbReference>
<organism evidence="6 7">
    <name type="scientific">Lichtheimia ornata</name>
    <dbReference type="NCBI Taxonomy" id="688661"/>
    <lineage>
        <taxon>Eukaryota</taxon>
        <taxon>Fungi</taxon>
        <taxon>Fungi incertae sedis</taxon>
        <taxon>Mucoromycota</taxon>
        <taxon>Mucoromycotina</taxon>
        <taxon>Mucoromycetes</taxon>
        <taxon>Mucorales</taxon>
        <taxon>Lichtheimiaceae</taxon>
        <taxon>Lichtheimia</taxon>
    </lineage>
</organism>
<protein>
    <recommendedName>
        <fullName evidence="8">RhoGAP-domain-containing protein</fullName>
    </recommendedName>
</protein>
<gene>
    <name evidence="6" type="ORF">O0I10_010470</name>
</gene>
<feature type="compositionally biased region" description="Polar residues" evidence="2">
    <location>
        <begin position="310"/>
        <end position="325"/>
    </location>
</feature>
<dbReference type="RefSeq" id="XP_058338817.1">
    <property type="nucleotide sequence ID" value="XM_058490450.1"/>
</dbReference>
<dbReference type="SUPFAM" id="SSF48350">
    <property type="entry name" value="GTPase activation domain, GAP"/>
    <property type="match status" value="1"/>
</dbReference>
<dbReference type="SMART" id="SM00324">
    <property type="entry name" value="RhoGAP"/>
    <property type="match status" value="1"/>
</dbReference>
<dbReference type="CDD" id="cd06093">
    <property type="entry name" value="PX_domain"/>
    <property type="match status" value="1"/>
</dbReference>
<dbReference type="PANTHER" id="PTHR23176:SF129">
    <property type="entry name" value="RHO GTPASE ACTIVATING PROTEIN AT 16F, ISOFORM E-RELATED"/>
    <property type="match status" value="1"/>
</dbReference>
<evidence type="ECO:0000259" key="5">
    <source>
        <dbReference type="PROSITE" id="PS50238"/>
    </source>
</evidence>
<feature type="compositionally biased region" description="Basic and acidic residues" evidence="2">
    <location>
        <begin position="591"/>
        <end position="605"/>
    </location>
</feature>
<dbReference type="SMART" id="SM00312">
    <property type="entry name" value="PX"/>
    <property type="match status" value="1"/>
</dbReference>
<dbReference type="Pfam" id="PF00787">
    <property type="entry name" value="PX"/>
    <property type="match status" value="1"/>
</dbReference>
<reference evidence="6 7" key="1">
    <citation type="submission" date="2023-03" db="EMBL/GenBank/DDBJ databases">
        <title>Genome sequence of Lichtheimia ornata CBS 291.66.</title>
        <authorList>
            <person name="Mohabir J.T."/>
            <person name="Shea T.P."/>
            <person name="Kurbessoian T."/>
            <person name="Berby B."/>
            <person name="Fontaine J."/>
            <person name="Livny J."/>
            <person name="Gnirke A."/>
            <person name="Stajich J.E."/>
            <person name="Cuomo C.A."/>
        </authorList>
    </citation>
    <scope>NUCLEOTIDE SEQUENCE [LARGE SCALE GENOMIC DNA]</scope>
    <source>
        <strain evidence="6">CBS 291.66</strain>
    </source>
</reference>
<dbReference type="Gene3D" id="1.10.555.10">
    <property type="entry name" value="Rho GTPase activation protein"/>
    <property type="match status" value="1"/>
</dbReference>
<dbReference type="GeneID" id="83217873"/>
<feature type="compositionally biased region" description="Low complexity" evidence="2">
    <location>
        <begin position="272"/>
        <end position="283"/>
    </location>
</feature>
<feature type="compositionally biased region" description="Low complexity" evidence="2">
    <location>
        <begin position="151"/>
        <end position="161"/>
    </location>
</feature>
<dbReference type="Pfam" id="PF00169">
    <property type="entry name" value="PH"/>
    <property type="match status" value="1"/>
</dbReference>
<feature type="region of interest" description="Disordered" evidence="2">
    <location>
        <begin position="621"/>
        <end position="715"/>
    </location>
</feature>
<dbReference type="Proteomes" id="UP001234581">
    <property type="component" value="Unassembled WGS sequence"/>
</dbReference>
<comment type="caution">
    <text evidence="6">The sequence shown here is derived from an EMBL/GenBank/DDBJ whole genome shotgun (WGS) entry which is preliminary data.</text>
</comment>
<feature type="compositionally biased region" description="Low complexity" evidence="2">
    <location>
        <begin position="690"/>
        <end position="701"/>
    </location>
</feature>
<dbReference type="InterPro" id="IPR001849">
    <property type="entry name" value="PH_domain"/>
</dbReference>